<accession>A0ABX4BL74</accession>
<feature type="domain" description="DNA mimic protein DMP19 C-terminal" evidence="1">
    <location>
        <begin position="55"/>
        <end position="169"/>
    </location>
</feature>
<evidence type="ECO:0000313" key="2">
    <source>
        <dbReference type="EMBL" id="OXA76700.1"/>
    </source>
</evidence>
<dbReference type="EMBL" id="MUGV01000034">
    <property type="protein sequence ID" value="OXA76700.1"/>
    <property type="molecule type" value="Genomic_DNA"/>
</dbReference>
<dbReference type="Gene3D" id="1.20.1420.60">
    <property type="match status" value="1"/>
</dbReference>
<gene>
    <name evidence="2" type="ORF">B0A65_18050</name>
</gene>
<proteinExistence type="predicted"/>
<comment type="caution">
    <text evidence="2">The sequence shown here is derived from an EMBL/GenBank/DDBJ whole genome shotgun (WGS) entry which is preliminary data.</text>
</comment>
<keyword evidence="3" id="KW-1185">Reference proteome</keyword>
<dbReference type="Proteomes" id="UP000198382">
    <property type="component" value="Unassembled WGS sequence"/>
</dbReference>
<reference evidence="2 3" key="1">
    <citation type="submission" date="2016-11" db="EMBL/GenBank/DDBJ databases">
        <title>Whole genomes of Flavobacteriaceae.</title>
        <authorList>
            <person name="Stine C."/>
            <person name="Li C."/>
            <person name="Tadesse D."/>
        </authorList>
    </citation>
    <scope>NUCLEOTIDE SEQUENCE [LARGE SCALE GENOMIC DNA]</scope>
    <source>
        <strain evidence="2 3">DSM 15937</strain>
    </source>
</reference>
<organism evidence="2 3">
    <name type="scientific">Flavobacterium frigidimaris</name>
    <dbReference type="NCBI Taxonomy" id="262320"/>
    <lineage>
        <taxon>Bacteria</taxon>
        <taxon>Pseudomonadati</taxon>
        <taxon>Bacteroidota</taxon>
        <taxon>Flavobacteriia</taxon>
        <taxon>Flavobacteriales</taxon>
        <taxon>Flavobacteriaceae</taxon>
        <taxon>Flavobacterium</taxon>
    </lineage>
</organism>
<dbReference type="RefSeq" id="WP_074663831.1">
    <property type="nucleotide sequence ID" value="NZ_MUGV01000034.1"/>
</dbReference>
<evidence type="ECO:0000259" key="1">
    <source>
        <dbReference type="Pfam" id="PF14300"/>
    </source>
</evidence>
<name>A0ABX4BL74_FLAFR</name>
<dbReference type="Pfam" id="PF14300">
    <property type="entry name" value="DMP19"/>
    <property type="match status" value="1"/>
</dbReference>
<evidence type="ECO:0000313" key="3">
    <source>
        <dbReference type="Proteomes" id="UP000198382"/>
    </source>
</evidence>
<dbReference type="InterPro" id="IPR025402">
    <property type="entry name" value="DMP19_C"/>
</dbReference>
<protein>
    <recommendedName>
        <fullName evidence="1">DNA mimic protein DMP19 C-terminal domain-containing protein</fullName>
    </recommendedName>
</protein>
<sequence>MMKQDKDTFYINKTDKKTLPHINIEELINDDTWDLFFKLISKYYKLLDNQIEEHDLTDAQRTLMAFNILYGEITTGGFLELIKNSHCNYIFEFKFSETLKKWGAIELAAIIDQARKIYFLKKIEIETAITTHEIFEIYNHYPEFNILDNGFFKIMNVEADKIKRYIQLHIDEFVIVV</sequence>